<dbReference type="AlphaFoldDB" id="A0A0U1QRP3"/>
<reference evidence="2 3" key="1">
    <citation type="journal article" date="2011" name="J. Bacteriol.">
        <title>Draft genome sequence of Sporolactobacillus inulinus strain CASD, an efficient D-lactic acid-producing bacterium with high-concentration lactate tolerance capability.</title>
        <authorList>
            <person name="Yu B."/>
            <person name="Su F."/>
            <person name="Wang L."/>
            <person name="Xu K."/>
            <person name="Zhao B."/>
            <person name="Xu P."/>
        </authorList>
    </citation>
    <scope>NUCLEOTIDE SEQUENCE [LARGE SCALE GENOMIC DNA]</scope>
    <source>
        <strain evidence="2 3">CASD</strain>
    </source>
</reference>
<feature type="domain" description="NERD" evidence="1">
    <location>
        <begin position="40"/>
        <end position="156"/>
    </location>
</feature>
<sequence length="332" mass="38620">MYVKPIQVPFHVLQYEALVRRLNPCAAHEDIRSLYKRAIAGYRGERSMSYPLCYLSEEDFRIFHNLRLYDGIHYFQIDFLALCERFALILEVKNIIGKLTFDTEMLQLIRELDDARDIYDDPISQANHLTDSLRQWLSKRGVFLPIRNRVVIASAAQIQVTDLNNDQIKKIVRRANLKSVLLKINKQFTEAHLSAGELDKITANLLAAHQKKMIQPFKTFKIQSEQIKKGVQCPNCGATPVEKVKQRWICRACDHHARFAYLTALRDYFLIYGPAITNSQCRDFLNLGSESTTRRLLHRTALHFDGNKKSRIYYLSEEILDEKANWSINLSK</sequence>
<dbReference type="InterPro" id="IPR011528">
    <property type="entry name" value="NERD"/>
</dbReference>
<protein>
    <recommendedName>
        <fullName evidence="1">NERD domain-containing protein</fullName>
    </recommendedName>
</protein>
<dbReference type="PROSITE" id="PS50965">
    <property type="entry name" value="NERD"/>
    <property type="match status" value="1"/>
</dbReference>
<name>A0A0U1QRP3_9BACL</name>
<gene>
    <name evidence="2" type="ORF">SINU_02570</name>
</gene>
<dbReference type="EMBL" id="AFVQ02000034">
    <property type="protein sequence ID" value="KLI03481.1"/>
    <property type="molecule type" value="Genomic_DNA"/>
</dbReference>
<organism evidence="2 3">
    <name type="scientific">Sporolactobacillus inulinus CASD</name>
    <dbReference type="NCBI Taxonomy" id="1069536"/>
    <lineage>
        <taxon>Bacteria</taxon>
        <taxon>Bacillati</taxon>
        <taxon>Bacillota</taxon>
        <taxon>Bacilli</taxon>
        <taxon>Bacillales</taxon>
        <taxon>Sporolactobacillaceae</taxon>
        <taxon>Sporolactobacillus</taxon>
    </lineage>
</organism>
<dbReference type="Pfam" id="PF08378">
    <property type="entry name" value="NERD"/>
    <property type="match status" value="1"/>
</dbReference>
<dbReference type="STRING" id="1069536.SINU_02570"/>
<evidence type="ECO:0000259" key="1">
    <source>
        <dbReference type="PROSITE" id="PS50965"/>
    </source>
</evidence>
<proteinExistence type="predicted"/>
<accession>A0A0U1QRP3</accession>
<evidence type="ECO:0000313" key="3">
    <source>
        <dbReference type="Proteomes" id="UP000035553"/>
    </source>
</evidence>
<comment type="caution">
    <text evidence="2">The sequence shown here is derived from an EMBL/GenBank/DDBJ whole genome shotgun (WGS) entry which is preliminary data.</text>
</comment>
<dbReference type="OrthoDB" id="569879at2"/>
<dbReference type="Proteomes" id="UP000035553">
    <property type="component" value="Unassembled WGS sequence"/>
</dbReference>
<evidence type="ECO:0000313" key="2">
    <source>
        <dbReference type="EMBL" id="KLI03481.1"/>
    </source>
</evidence>
<keyword evidence="3" id="KW-1185">Reference proteome</keyword>
<dbReference type="RefSeq" id="WP_010024910.1">
    <property type="nucleotide sequence ID" value="NZ_AFVQ02000034.1"/>
</dbReference>